<accession>A0ABN0ZTQ8</accession>
<reference evidence="2 3" key="1">
    <citation type="journal article" date="2019" name="Int. J. Syst. Evol. Microbiol.">
        <title>The Global Catalogue of Microorganisms (GCM) 10K type strain sequencing project: providing services to taxonomists for standard genome sequencing and annotation.</title>
        <authorList>
            <consortium name="The Broad Institute Genomics Platform"/>
            <consortium name="The Broad Institute Genome Sequencing Center for Infectious Disease"/>
            <person name="Wu L."/>
            <person name="Ma J."/>
        </authorList>
    </citation>
    <scope>NUCLEOTIDE SEQUENCE [LARGE SCALE GENOMIC DNA]</scope>
    <source>
        <strain evidence="2 3">JCM 14193</strain>
    </source>
</reference>
<name>A0ABN0ZTQ8_9BACI</name>
<proteinExistence type="predicted"/>
<keyword evidence="1" id="KW-0472">Membrane</keyword>
<dbReference type="InterPro" id="IPR010897">
    <property type="entry name" value="Spore_II_P"/>
</dbReference>
<evidence type="ECO:0000313" key="3">
    <source>
        <dbReference type="Proteomes" id="UP001500740"/>
    </source>
</evidence>
<keyword evidence="3" id="KW-1185">Reference proteome</keyword>
<dbReference type="Pfam" id="PF07454">
    <property type="entry name" value="SpoIIP"/>
    <property type="match status" value="1"/>
</dbReference>
<protein>
    <submittedName>
        <fullName evidence="2">Spore autolysin SpoIIP</fullName>
    </submittedName>
</protein>
<keyword evidence="1" id="KW-1133">Transmembrane helix</keyword>
<evidence type="ECO:0000313" key="2">
    <source>
        <dbReference type="EMBL" id="GAA0457413.1"/>
    </source>
</evidence>
<organism evidence="2 3">
    <name type="scientific">Alkalibacillus silvisoli</name>
    <dbReference type="NCBI Taxonomy" id="392823"/>
    <lineage>
        <taxon>Bacteria</taxon>
        <taxon>Bacillati</taxon>
        <taxon>Bacillota</taxon>
        <taxon>Bacilli</taxon>
        <taxon>Bacillales</taxon>
        <taxon>Bacillaceae</taxon>
        <taxon>Alkalibacillus</taxon>
    </lineage>
</organism>
<dbReference type="Proteomes" id="UP001500740">
    <property type="component" value="Unassembled WGS sequence"/>
</dbReference>
<sequence>MKNRVNFNRNSMNQLKRNPFVMFIILFLCVLMLIPLFSKNFSEASTNILQGWVNEIDGASFSYLMSIDQPIMTGVLDEQEEPLTFSSVILPAITDLPYQDLRMLFGHELPNFPGMDNTIVIAGSGTNYFTTSIESAPPEELFEIEKEVEESEERQQEDYENQSVFIYNAHNREGYLPYMEEGTSANEAFNHKDNVVDLSLYLQDLLNEHSIESHVDQTDHYQILQQEDLPYAESYNVARNVLKETMEENDDIEYFIDIHRDAQPHHITTTTIDGESVAKLMFVVGGDQDDYEANLEFAAELHQMLEERYPTLSRGVQVSQGSGTNGVFNQDLSDNKILLEAGGVDNNFDELNRSLEMFAEVFADYYRNEQSQESE</sequence>
<keyword evidence="1" id="KW-0812">Transmembrane</keyword>
<dbReference type="NCBIfam" id="TIGR02867">
    <property type="entry name" value="spore_II_P"/>
    <property type="match status" value="1"/>
</dbReference>
<dbReference type="EMBL" id="BAAACZ010000009">
    <property type="protein sequence ID" value="GAA0457413.1"/>
    <property type="molecule type" value="Genomic_DNA"/>
</dbReference>
<dbReference type="SUPFAM" id="SSF53187">
    <property type="entry name" value="Zn-dependent exopeptidases"/>
    <property type="match status" value="1"/>
</dbReference>
<dbReference type="Gene3D" id="3.40.630.40">
    <property type="entry name" value="Zn-dependent exopeptidases"/>
    <property type="match status" value="1"/>
</dbReference>
<gene>
    <name evidence="2" type="primary">spoIIP_1</name>
    <name evidence="2" type="ORF">GCM10008935_10500</name>
</gene>
<comment type="caution">
    <text evidence="2">The sequence shown here is derived from an EMBL/GenBank/DDBJ whole genome shotgun (WGS) entry which is preliminary data.</text>
</comment>
<evidence type="ECO:0000256" key="1">
    <source>
        <dbReference type="SAM" id="Phobius"/>
    </source>
</evidence>
<feature type="transmembrane region" description="Helical" evidence="1">
    <location>
        <begin position="20"/>
        <end position="38"/>
    </location>
</feature>